<dbReference type="InterPro" id="IPR003439">
    <property type="entry name" value="ABC_transporter-like_ATP-bd"/>
</dbReference>
<reference evidence="7 8" key="1">
    <citation type="submission" date="2015-03" db="EMBL/GenBank/DDBJ databases">
        <authorList>
            <person name="Lepp D."/>
            <person name="Hassan Y.I."/>
            <person name="Li X.-Z."/>
            <person name="Zhou T."/>
        </authorList>
    </citation>
    <scope>NUCLEOTIDE SEQUENCE [LARGE SCALE GENOMIC DNA]</scope>
    <source>
        <strain evidence="7 8">E84</strain>
    </source>
</reference>
<dbReference type="PROSITE" id="PS00211">
    <property type="entry name" value="ABC_TRANSPORTER_1"/>
    <property type="match status" value="2"/>
</dbReference>
<dbReference type="PANTHER" id="PTHR43776">
    <property type="entry name" value="TRANSPORT ATP-BINDING PROTEIN"/>
    <property type="match status" value="1"/>
</dbReference>
<evidence type="ECO:0000256" key="1">
    <source>
        <dbReference type="ARBA" id="ARBA00004417"/>
    </source>
</evidence>
<dbReference type="PATRIC" id="fig|1293439.3.peg.1601"/>
<dbReference type="EMBL" id="LANJ01000016">
    <property type="protein sequence ID" value="KKC37985.1"/>
    <property type="molecule type" value="Genomic_DNA"/>
</dbReference>
<organism evidence="7 8">
    <name type="scientific">Devosia epidermidihirudinis</name>
    <dbReference type="NCBI Taxonomy" id="1293439"/>
    <lineage>
        <taxon>Bacteria</taxon>
        <taxon>Pseudomonadati</taxon>
        <taxon>Pseudomonadota</taxon>
        <taxon>Alphaproteobacteria</taxon>
        <taxon>Hyphomicrobiales</taxon>
        <taxon>Devosiaceae</taxon>
        <taxon>Devosia</taxon>
    </lineage>
</organism>
<evidence type="ECO:0000259" key="6">
    <source>
        <dbReference type="PROSITE" id="PS50893"/>
    </source>
</evidence>
<dbReference type="SUPFAM" id="SSF52540">
    <property type="entry name" value="P-loop containing nucleoside triphosphate hydrolases"/>
    <property type="match status" value="2"/>
</dbReference>
<feature type="domain" description="ABC transporter" evidence="6">
    <location>
        <begin position="9"/>
        <end position="256"/>
    </location>
</feature>
<dbReference type="AlphaFoldDB" id="A0A0F5QAJ4"/>
<dbReference type="SMART" id="SM00382">
    <property type="entry name" value="AAA"/>
    <property type="match status" value="2"/>
</dbReference>
<protein>
    <submittedName>
        <fullName evidence="7">Glutathione ABC transporter ATP-binding protein</fullName>
    </submittedName>
</protein>
<dbReference type="PANTHER" id="PTHR43776:SF7">
    <property type="entry name" value="D,D-DIPEPTIDE TRANSPORT ATP-BINDING PROTEIN DDPF-RELATED"/>
    <property type="match status" value="1"/>
</dbReference>
<keyword evidence="4" id="KW-0547">Nucleotide-binding</keyword>
<comment type="subcellular location">
    <subcellularLocation>
        <location evidence="1">Cell inner membrane</location>
        <topology evidence="1">Peripheral membrane protein</topology>
    </subcellularLocation>
</comment>
<feature type="domain" description="ABC transporter" evidence="6">
    <location>
        <begin position="312"/>
        <end position="551"/>
    </location>
</feature>
<dbReference type="NCBIfam" id="NF008453">
    <property type="entry name" value="PRK11308.1"/>
    <property type="match status" value="2"/>
</dbReference>
<dbReference type="Proteomes" id="UP000033411">
    <property type="component" value="Unassembled WGS sequence"/>
</dbReference>
<dbReference type="Gene3D" id="3.40.50.300">
    <property type="entry name" value="P-loop containing nucleotide triphosphate hydrolases"/>
    <property type="match status" value="2"/>
</dbReference>
<dbReference type="GO" id="GO:0005886">
    <property type="term" value="C:plasma membrane"/>
    <property type="evidence" value="ECO:0007669"/>
    <property type="project" value="UniProtKB-SubCell"/>
</dbReference>
<keyword evidence="3" id="KW-0813">Transport</keyword>
<proteinExistence type="inferred from homology"/>
<dbReference type="CDD" id="cd03257">
    <property type="entry name" value="ABC_NikE_OppD_transporters"/>
    <property type="match status" value="2"/>
</dbReference>
<comment type="caution">
    <text evidence="7">The sequence shown here is derived from an EMBL/GenBank/DDBJ whole genome shotgun (WGS) entry which is preliminary data.</text>
</comment>
<evidence type="ECO:0000256" key="5">
    <source>
        <dbReference type="ARBA" id="ARBA00022840"/>
    </source>
</evidence>
<dbReference type="InterPro" id="IPR050319">
    <property type="entry name" value="ABC_transp_ATP-bind"/>
</dbReference>
<dbReference type="InterPro" id="IPR003593">
    <property type="entry name" value="AAA+_ATPase"/>
</dbReference>
<dbReference type="InterPro" id="IPR017871">
    <property type="entry name" value="ABC_transporter-like_CS"/>
</dbReference>
<dbReference type="InterPro" id="IPR027417">
    <property type="entry name" value="P-loop_NTPase"/>
</dbReference>
<accession>A0A0F5QAJ4</accession>
<dbReference type="NCBIfam" id="NF007739">
    <property type="entry name" value="PRK10419.1"/>
    <property type="match status" value="2"/>
</dbReference>
<dbReference type="PROSITE" id="PS50893">
    <property type="entry name" value="ABC_TRANSPORTER_2"/>
    <property type="match status" value="2"/>
</dbReference>
<evidence type="ECO:0000313" key="8">
    <source>
        <dbReference type="Proteomes" id="UP000033411"/>
    </source>
</evidence>
<dbReference type="Pfam" id="PF00005">
    <property type="entry name" value="ABC_tran"/>
    <property type="match status" value="2"/>
</dbReference>
<dbReference type="STRING" id="1293439.WH87_10090"/>
<evidence type="ECO:0000256" key="2">
    <source>
        <dbReference type="ARBA" id="ARBA00005417"/>
    </source>
</evidence>
<dbReference type="GO" id="GO:0005524">
    <property type="term" value="F:ATP binding"/>
    <property type="evidence" value="ECO:0007669"/>
    <property type="project" value="UniProtKB-KW"/>
</dbReference>
<keyword evidence="8" id="KW-1185">Reference proteome</keyword>
<evidence type="ECO:0000256" key="4">
    <source>
        <dbReference type="ARBA" id="ARBA00022741"/>
    </source>
</evidence>
<keyword evidence="5 7" id="KW-0067">ATP-binding</keyword>
<dbReference type="GO" id="GO:0016887">
    <property type="term" value="F:ATP hydrolysis activity"/>
    <property type="evidence" value="ECO:0007669"/>
    <property type="project" value="InterPro"/>
</dbReference>
<dbReference type="FunFam" id="3.40.50.300:FF:000016">
    <property type="entry name" value="Oligopeptide ABC transporter ATP-binding component"/>
    <property type="match status" value="1"/>
</dbReference>
<evidence type="ECO:0000313" key="7">
    <source>
        <dbReference type="EMBL" id="KKC37985.1"/>
    </source>
</evidence>
<gene>
    <name evidence="7" type="ORF">WH87_10090</name>
</gene>
<dbReference type="GO" id="GO:0055085">
    <property type="term" value="P:transmembrane transport"/>
    <property type="evidence" value="ECO:0007669"/>
    <property type="project" value="UniProtKB-ARBA"/>
</dbReference>
<evidence type="ECO:0000256" key="3">
    <source>
        <dbReference type="ARBA" id="ARBA00022448"/>
    </source>
</evidence>
<sequence length="555" mass="60788">MVSAPLLSVRDLTVDYASVRRQGRAVDGVSFDIAPGEAVALVGESGCGKSTTALALLRLLPDSTRIGGSIVFDGQNINGLDEKALRQLRGRRIGMVFQEPMTSLNPVQRIGHQIAEVLRVHTNLGSCARRARVLELLHQVAIPDPTRNIRAFPHELSGGQRQRVVIAMAIAMNPDLLIADEPTTALDSAIQAQILELLDRLRRELGMALLLISHDLPLVEQWSDRVIVVHHGQVMEELPSQQLFAQSQHAYTRGLINASVRLHDDLHYTNGRLVEVAANVDPSGDHSFTLTRPPLPASAPALTPSPCDTSLLSVSNISVQYGERRVVDDLSLRLGRGETLGLVGESGCGKSTLSRTIVGLLRPSAGSIRLNGQDILNSDAAARRALRRRVQMVFQDPYASLNPRHRIGELLGNILAFHGERDPIQRQGEVFKVLDQVGLPRSAAYRWPHEFSGGQRQRIGIARALILQPELILLDEPVSALDVSVQAQILNLLADLKATHGLSYIFISHDLAIVRYFSDRVAVMHAGRIVEENDARTLLLAPTHAQTRRLIEAAH</sequence>
<name>A0A0F5QAJ4_9HYPH</name>
<comment type="similarity">
    <text evidence="2">Belongs to the ABC transporter superfamily.</text>
</comment>